<dbReference type="STRING" id="1114856.GCA_000383975_04481"/>
<gene>
    <name evidence="2" type="ORF">C496_15497</name>
</gene>
<protein>
    <recommendedName>
        <fullName evidence="1">DUF4097 domain-containing protein</fullName>
    </recommendedName>
</protein>
<evidence type="ECO:0000259" key="1">
    <source>
        <dbReference type="Pfam" id="PF13349"/>
    </source>
</evidence>
<keyword evidence="3" id="KW-1185">Reference proteome</keyword>
<dbReference type="Pfam" id="PF13349">
    <property type="entry name" value="DUF4097"/>
    <property type="match status" value="1"/>
</dbReference>
<reference evidence="2 3" key="1">
    <citation type="journal article" date="2014" name="PLoS Genet.">
        <title>Phylogenetically driven sequencing of extremely halophilic archaea reveals strategies for static and dynamic osmo-response.</title>
        <authorList>
            <person name="Becker E.A."/>
            <person name="Seitzer P.M."/>
            <person name="Tritt A."/>
            <person name="Larsen D."/>
            <person name="Krusor M."/>
            <person name="Yao A.I."/>
            <person name="Wu D."/>
            <person name="Madern D."/>
            <person name="Eisen J.A."/>
            <person name="Darling A.E."/>
            <person name="Facciotti M.T."/>
        </authorList>
    </citation>
    <scope>NUCLEOTIDE SEQUENCE [LARGE SCALE GENOMIC DNA]</scope>
    <source>
        <strain evidence="2 3">GA33</strain>
    </source>
</reference>
<dbReference type="EMBL" id="AOHW01000038">
    <property type="protein sequence ID" value="ELY39275.1"/>
    <property type="molecule type" value="Genomic_DNA"/>
</dbReference>
<accession>L9VPY2</accession>
<evidence type="ECO:0000313" key="2">
    <source>
        <dbReference type="EMBL" id="ELY39275.1"/>
    </source>
</evidence>
<dbReference type="AlphaFoldDB" id="L9VPY2"/>
<name>L9VPY2_9EURY</name>
<sequence length="290" mass="30252">MTVAIMAAGDVRHHMTRQASRRSVLAGAAGGVLCGVAGCLSRSRDVERTVTKTHTTEELRAVTISTTLSDIDVHSAPTDAIDIEGQKAAVSRDDLESIGLSTTIDDGVLDISVDRDDARTVFGLRPDPVLDLSVAVPDRLEVRRIESRAGDLDVNDVVGNLQVTSETGAVSATAVEGIVSAATETGDLVVEDPASIDRLVTDTGDVDVALSGIDDDATIESSTGSIDLRVPDELDLTLEITTETGEITVTDVEDLPEMAGDSLIEAVVGDGATRLEVSTETGDVTVTGRE</sequence>
<dbReference type="PATRIC" id="fig|1114856.3.peg.3213"/>
<dbReference type="Proteomes" id="UP000011599">
    <property type="component" value="Unassembled WGS sequence"/>
</dbReference>
<organism evidence="2 3">
    <name type="scientific">Natronorubrum tibetense GA33</name>
    <dbReference type="NCBI Taxonomy" id="1114856"/>
    <lineage>
        <taxon>Archaea</taxon>
        <taxon>Methanobacteriati</taxon>
        <taxon>Methanobacteriota</taxon>
        <taxon>Stenosarchaea group</taxon>
        <taxon>Halobacteria</taxon>
        <taxon>Halobacteriales</taxon>
        <taxon>Natrialbaceae</taxon>
        <taxon>Natronorubrum</taxon>
    </lineage>
</organism>
<feature type="domain" description="DUF4097" evidence="1">
    <location>
        <begin position="145"/>
        <end position="287"/>
    </location>
</feature>
<comment type="caution">
    <text evidence="2">The sequence shown here is derived from an EMBL/GenBank/DDBJ whole genome shotgun (WGS) entry which is preliminary data.</text>
</comment>
<evidence type="ECO:0000313" key="3">
    <source>
        <dbReference type="Proteomes" id="UP000011599"/>
    </source>
</evidence>
<proteinExistence type="predicted"/>
<dbReference type="InterPro" id="IPR025164">
    <property type="entry name" value="Toastrack_DUF4097"/>
</dbReference>
<dbReference type="eggNOG" id="arCOG03825">
    <property type="taxonomic scope" value="Archaea"/>
</dbReference>